<evidence type="ECO:0000313" key="2">
    <source>
        <dbReference type="Proteomes" id="UP001152531"/>
    </source>
</evidence>
<organism evidence="1 2">
    <name type="scientific">[Candida] jaroonii</name>
    <dbReference type="NCBI Taxonomy" id="467808"/>
    <lineage>
        <taxon>Eukaryota</taxon>
        <taxon>Fungi</taxon>
        <taxon>Dikarya</taxon>
        <taxon>Ascomycota</taxon>
        <taxon>Saccharomycotina</taxon>
        <taxon>Pichiomycetes</taxon>
        <taxon>Debaryomycetaceae</taxon>
        <taxon>Yamadazyma</taxon>
    </lineage>
</organism>
<reference evidence="1" key="1">
    <citation type="submission" date="2022-06" db="EMBL/GenBank/DDBJ databases">
        <authorList>
            <person name="Legras J.-L."/>
            <person name="Devillers H."/>
            <person name="Grondin C."/>
        </authorList>
    </citation>
    <scope>NUCLEOTIDE SEQUENCE</scope>
    <source>
        <strain evidence="1">CLIB 1444</strain>
    </source>
</reference>
<proteinExistence type="predicted"/>
<protein>
    <submittedName>
        <fullName evidence="1">Autophagy-related protein 15</fullName>
    </submittedName>
</protein>
<sequence length="345" mass="39600">MTLELFVWLLLFNIGLCQIIPGDQSVVFSSLIDPEPLDEDIYRNMFTYAHLIDISYCVSSTSHIDPPFKCDLNCEERFPNVTLVHQWYFDDSVCGYIAVTHSNIFNYKATSKKTIIVSLRGTRSLFDSYTDIKVDMVNYNNLGTKLRECGTRCRVHRGFYRYYLNTLIQIDKVLRRELDGEDDYELLILGHSLGGAISLFLSLYYLDLGYNNMTVITMGQPLVGNQPFVTWADEVLGSSKPVVHGTFDRKFFRVIHKNDVVTTIPSNNNIIDSYTQFSNQIYLNCSATETVPTIDQVVDCHDGENPLCIKKDFGKIDFFTHNYLQAHTTYFRSMGLCGIRNNVFM</sequence>
<keyword evidence="2" id="KW-1185">Reference proteome</keyword>
<gene>
    <name evidence="1" type="ORF">CLIB1444_06S01596</name>
</gene>
<accession>A0ACA9Y9B5</accession>
<dbReference type="EMBL" id="CALSDN010000006">
    <property type="protein sequence ID" value="CAH6721412.1"/>
    <property type="molecule type" value="Genomic_DNA"/>
</dbReference>
<evidence type="ECO:0000313" key="1">
    <source>
        <dbReference type="EMBL" id="CAH6721412.1"/>
    </source>
</evidence>
<dbReference type="Proteomes" id="UP001152531">
    <property type="component" value="Unassembled WGS sequence"/>
</dbReference>
<comment type="caution">
    <text evidence="1">The sequence shown here is derived from an EMBL/GenBank/DDBJ whole genome shotgun (WGS) entry which is preliminary data.</text>
</comment>
<name>A0ACA9Y9B5_9ASCO</name>